<dbReference type="GO" id="GO:0005351">
    <property type="term" value="F:carbohydrate:proton symporter activity"/>
    <property type="evidence" value="ECO:0007669"/>
    <property type="project" value="TreeGrafter"/>
</dbReference>
<feature type="transmembrane region" description="Helical" evidence="8">
    <location>
        <begin position="303"/>
        <end position="324"/>
    </location>
</feature>
<evidence type="ECO:0000256" key="1">
    <source>
        <dbReference type="ARBA" id="ARBA00004141"/>
    </source>
</evidence>
<feature type="transmembrane region" description="Helical" evidence="8">
    <location>
        <begin position="18"/>
        <end position="35"/>
    </location>
</feature>
<evidence type="ECO:0000256" key="4">
    <source>
        <dbReference type="ARBA" id="ARBA00022692"/>
    </source>
</evidence>
<feature type="transmembrane region" description="Helical" evidence="8">
    <location>
        <begin position="368"/>
        <end position="387"/>
    </location>
</feature>
<feature type="transmembrane region" description="Helical" evidence="8">
    <location>
        <begin position="408"/>
        <end position="431"/>
    </location>
</feature>
<dbReference type="Gene3D" id="1.20.1250.20">
    <property type="entry name" value="MFS general substrate transporter like domains"/>
    <property type="match status" value="1"/>
</dbReference>
<dbReference type="FunFam" id="1.20.1250.20:FF:000134">
    <property type="entry name" value="MFS sugar transporter protein"/>
    <property type="match status" value="1"/>
</dbReference>
<feature type="transmembrane region" description="Helical" evidence="8">
    <location>
        <begin position="93"/>
        <end position="115"/>
    </location>
</feature>
<dbReference type="GeneID" id="59330284"/>
<accession>A0A8H6FB21</accession>
<feature type="transmembrane region" description="Helical" evidence="8">
    <location>
        <begin position="336"/>
        <end position="356"/>
    </location>
</feature>
<dbReference type="InterPro" id="IPR005829">
    <property type="entry name" value="Sugar_transporter_CS"/>
</dbReference>
<dbReference type="EMBL" id="JACCJB010000013">
    <property type="protein sequence ID" value="KAF6221902.1"/>
    <property type="molecule type" value="Genomic_DNA"/>
</dbReference>
<dbReference type="PANTHER" id="PTHR48022">
    <property type="entry name" value="PLASTIDIC GLUCOSE TRANSPORTER 4"/>
    <property type="match status" value="1"/>
</dbReference>
<keyword evidence="6 8" id="KW-0472">Membrane</keyword>
<dbReference type="AlphaFoldDB" id="A0A8H6FB21"/>
<evidence type="ECO:0000256" key="6">
    <source>
        <dbReference type="ARBA" id="ARBA00023136"/>
    </source>
</evidence>
<dbReference type="NCBIfam" id="TIGR00879">
    <property type="entry name" value="SP"/>
    <property type="match status" value="1"/>
</dbReference>
<feature type="transmembrane region" description="Helical" evidence="8">
    <location>
        <begin position="179"/>
        <end position="202"/>
    </location>
</feature>
<keyword evidence="4 8" id="KW-0812">Transmembrane</keyword>
<dbReference type="InterPro" id="IPR020846">
    <property type="entry name" value="MFS_dom"/>
</dbReference>
<evidence type="ECO:0000256" key="8">
    <source>
        <dbReference type="SAM" id="Phobius"/>
    </source>
</evidence>
<comment type="subcellular location">
    <subcellularLocation>
        <location evidence="1">Membrane</location>
        <topology evidence="1">Multi-pass membrane protein</topology>
    </subcellularLocation>
</comment>
<protein>
    <recommendedName>
        <fullName evidence="9">Major facilitator superfamily (MFS) profile domain-containing protein</fullName>
    </recommendedName>
</protein>
<dbReference type="InterPro" id="IPR005828">
    <property type="entry name" value="MFS_sugar_transport-like"/>
</dbReference>
<dbReference type="Pfam" id="PF00083">
    <property type="entry name" value="Sugar_tr"/>
    <property type="match status" value="1"/>
</dbReference>
<evidence type="ECO:0000256" key="7">
    <source>
        <dbReference type="RuleBase" id="RU003346"/>
    </source>
</evidence>
<dbReference type="InterPro" id="IPR036259">
    <property type="entry name" value="MFS_trans_sf"/>
</dbReference>
<evidence type="ECO:0000259" key="9">
    <source>
        <dbReference type="PROSITE" id="PS50850"/>
    </source>
</evidence>
<evidence type="ECO:0000256" key="5">
    <source>
        <dbReference type="ARBA" id="ARBA00022989"/>
    </source>
</evidence>
<comment type="similarity">
    <text evidence="2 7">Belongs to the major facilitator superfamily. Sugar transporter (TC 2.A.1.1) family.</text>
</comment>
<dbReference type="InterPro" id="IPR003663">
    <property type="entry name" value="Sugar/inositol_transpt"/>
</dbReference>
<sequence length="612" mass="66505">MTHSCTISNHFGVSGKWLYVWLMVTNSTAMLLFGYDQGVFGGILTLEDFEARFQLEDNETLKGVIVGSYDLGCLVGALATGPIGNWIGRKRSILLGTTVMMIGAFMQFLAPNFGIMTAGRVIAGIGNGMNTATAPVWASETSKTANRGKTGMTLMVINIGGLAVSCWMTYLFSFVKSELAWRFPLAFQLCFVLVIFLTAFWLPESPRWLAMKHQDDKALAVMVALEGSRVTSEGSTARRDFEEIKTSIALEQSLVVKRETKPWFRLILGVAVQAMQQLTGINIICYYLPYVLTESVGLDGSRARLLAAVNAMTYLGSTFVGLAFVERWGRRRLMMYGALGQCCCWLAITLLLGSASTAGLRSTRQQQLGSAAVLFFFLFNFFFGASWQGVSWLYPTEINSTQNRISGMSYGVATNWLINFGVVFVTPLGIASLGSQFYVIWTVLNGLMVPIIYLFYPETAGRSLEDIDGMFEAHPTVWVFMNKSMTARKAATSNGSQDSGEDISTFRTAEHVVTFSRNVSALELAPLANLRHRQPGGGPTPLGSMTPVQNGATLAEDRTVADNAAGAMENGTEAVKEDEDADVVSLQLASRATVLSVSASPLGPQTSSTALL</sequence>
<gene>
    <name evidence="10" type="ORF">HO133_001870</name>
</gene>
<feature type="transmembrane region" description="Helical" evidence="8">
    <location>
        <begin position="266"/>
        <end position="291"/>
    </location>
</feature>
<organism evidence="10 11">
    <name type="scientific">Letharia lupina</name>
    <dbReference type="NCBI Taxonomy" id="560253"/>
    <lineage>
        <taxon>Eukaryota</taxon>
        <taxon>Fungi</taxon>
        <taxon>Dikarya</taxon>
        <taxon>Ascomycota</taxon>
        <taxon>Pezizomycotina</taxon>
        <taxon>Lecanoromycetes</taxon>
        <taxon>OSLEUM clade</taxon>
        <taxon>Lecanoromycetidae</taxon>
        <taxon>Lecanorales</taxon>
        <taxon>Lecanorineae</taxon>
        <taxon>Parmeliaceae</taxon>
        <taxon>Letharia</taxon>
    </lineage>
</organism>
<dbReference type="PROSITE" id="PS00216">
    <property type="entry name" value="SUGAR_TRANSPORT_1"/>
    <property type="match status" value="1"/>
</dbReference>
<name>A0A8H6FB21_9LECA</name>
<feature type="transmembrane region" description="Helical" evidence="8">
    <location>
        <begin position="437"/>
        <end position="456"/>
    </location>
</feature>
<dbReference type="PROSITE" id="PS50850">
    <property type="entry name" value="MFS"/>
    <property type="match status" value="1"/>
</dbReference>
<proteinExistence type="inferred from homology"/>
<keyword evidence="11" id="KW-1185">Reference proteome</keyword>
<feature type="transmembrane region" description="Helical" evidence="8">
    <location>
        <begin position="151"/>
        <end position="173"/>
    </location>
</feature>
<dbReference type="SUPFAM" id="SSF103473">
    <property type="entry name" value="MFS general substrate transporter"/>
    <property type="match status" value="1"/>
</dbReference>
<feature type="domain" description="Major facilitator superfamily (MFS) profile" evidence="9">
    <location>
        <begin position="22"/>
        <end position="460"/>
    </location>
</feature>
<evidence type="ECO:0000256" key="2">
    <source>
        <dbReference type="ARBA" id="ARBA00010992"/>
    </source>
</evidence>
<comment type="caution">
    <text evidence="10">The sequence shown here is derived from an EMBL/GenBank/DDBJ whole genome shotgun (WGS) entry which is preliminary data.</text>
</comment>
<dbReference type="RefSeq" id="XP_037151337.1">
    <property type="nucleotide sequence ID" value="XM_037292798.1"/>
</dbReference>
<dbReference type="Proteomes" id="UP000593566">
    <property type="component" value="Unassembled WGS sequence"/>
</dbReference>
<keyword evidence="5 8" id="KW-1133">Transmembrane helix</keyword>
<dbReference type="InterPro" id="IPR050360">
    <property type="entry name" value="MFS_Sugar_Transporters"/>
</dbReference>
<keyword evidence="3 7" id="KW-0813">Transport</keyword>
<dbReference type="PRINTS" id="PR00171">
    <property type="entry name" value="SUGRTRNSPORT"/>
</dbReference>
<reference evidence="10 11" key="1">
    <citation type="journal article" date="2020" name="Genomics">
        <title>Complete, high-quality genomes from long-read metagenomic sequencing of two wolf lichen thalli reveals enigmatic genome architecture.</title>
        <authorList>
            <person name="McKenzie S.K."/>
            <person name="Walston R.F."/>
            <person name="Allen J.L."/>
        </authorList>
    </citation>
    <scope>NUCLEOTIDE SEQUENCE [LARGE SCALE GENOMIC DNA]</scope>
    <source>
        <strain evidence="10">WasteWater1</strain>
    </source>
</reference>
<evidence type="ECO:0000313" key="11">
    <source>
        <dbReference type="Proteomes" id="UP000593566"/>
    </source>
</evidence>
<evidence type="ECO:0000256" key="3">
    <source>
        <dbReference type="ARBA" id="ARBA00022448"/>
    </source>
</evidence>
<dbReference type="PANTHER" id="PTHR48022:SF26">
    <property type="entry name" value="MAJOR FACILITATOR SUPERFAMILY (MFS) PROFILE DOMAIN-CONTAINING PROTEIN-RELATED"/>
    <property type="match status" value="1"/>
</dbReference>
<evidence type="ECO:0000313" key="10">
    <source>
        <dbReference type="EMBL" id="KAF6221902.1"/>
    </source>
</evidence>
<dbReference type="GO" id="GO:0016020">
    <property type="term" value="C:membrane"/>
    <property type="evidence" value="ECO:0007669"/>
    <property type="project" value="UniProtKB-SubCell"/>
</dbReference>